<dbReference type="CDD" id="cd01428">
    <property type="entry name" value="ADK"/>
    <property type="match status" value="1"/>
</dbReference>
<dbReference type="EMBL" id="JAZGQO010000040">
    <property type="protein sequence ID" value="KAK6165008.1"/>
    <property type="molecule type" value="Genomic_DNA"/>
</dbReference>
<dbReference type="Pfam" id="PF00406">
    <property type="entry name" value="ADK"/>
    <property type="match status" value="1"/>
</dbReference>
<evidence type="ECO:0000259" key="6">
    <source>
        <dbReference type="Pfam" id="PF05191"/>
    </source>
</evidence>
<gene>
    <name evidence="7" type="ORF">SNE40_023754</name>
</gene>
<comment type="similarity">
    <text evidence="4">Belongs to the adenylate kinase family.</text>
</comment>
<dbReference type="GO" id="GO:0004017">
    <property type="term" value="F:AMP kinase activity"/>
    <property type="evidence" value="ECO:0007669"/>
    <property type="project" value="InterPro"/>
</dbReference>
<keyword evidence="1 4" id="KW-0808">Transferase</keyword>
<evidence type="ECO:0000313" key="7">
    <source>
        <dbReference type="EMBL" id="KAK6165008.1"/>
    </source>
</evidence>
<evidence type="ECO:0000313" key="8">
    <source>
        <dbReference type="Proteomes" id="UP001347796"/>
    </source>
</evidence>
<dbReference type="Pfam" id="PF05191">
    <property type="entry name" value="ADK_lid"/>
    <property type="match status" value="1"/>
</dbReference>
<feature type="domain" description="Adenylate kinase active site lid" evidence="6">
    <location>
        <begin position="50"/>
        <end position="85"/>
    </location>
</feature>
<sequence>MVFSVLSIQCFSGFPRTLTQAKSLYEAEPVDVVVNLNVPFNVIIERIEKRWTHIPSGRIYHTEFDPPKFQGKDDKTGDDLIQRDDDKPETVRQRLETFQNLTQPVLEFYRSKNILAEFTGSYTNEIWPEVYKLLSTYKSPLQCTEYK</sequence>
<dbReference type="Proteomes" id="UP001347796">
    <property type="component" value="Unassembled WGS sequence"/>
</dbReference>
<dbReference type="SUPFAM" id="SSF52540">
    <property type="entry name" value="P-loop containing nucleoside triphosphate hydrolases"/>
    <property type="match status" value="1"/>
</dbReference>
<evidence type="ECO:0000256" key="2">
    <source>
        <dbReference type="ARBA" id="ARBA00022741"/>
    </source>
</evidence>
<evidence type="ECO:0000256" key="5">
    <source>
        <dbReference type="SAM" id="MobiDB-lite"/>
    </source>
</evidence>
<dbReference type="Gene3D" id="3.40.50.300">
    <property type="entry name" value="P-loop containing nucleotide triphosphate hydrolases"/>
    <property type="match status" value="1"/>
</dbReference>
<protein>
    <recommendedName>
        <fullName evidence="6">Adenylate kinase active site lid domain-containing protein</fullName>
    </recommendedName>
</protein>
<keyword evidence="3 4" id="KW-0418">Kinase</keyword>
<organism evidence="7 8">
    <name type="scientific">Patella caerulea</name>
    <name type="common">Rayed Mediterranean limpet</name>
    <dbReference type="NCBI Taxonomy" id="87958"/>
    <lineage>
        <taxon>Eukaryota</taxon>
        <taxon>Metazoa</taxon>
        <taxon>Spiralia</taxon>
        <taxon>Lophotrochozoa</taxon>
        <taxon>Mollusca</taxon>
        <taxon>Gastropoda</taxon>
        <taxon>Patellogastropoda</taxon>
        <taxon>Patelloidea</taxon>
        <taxon>Patellidae</taxon>
        <taxon>Patella</taxon>
    </lineage>
</organism>
<feature type="region of interest" description="Disordered" evidence="5">
    <location>
        <begin position="65"/>
        <end position="86"/>
    </location>
</feature>
<dbReference type="AlphaFoldDB" id="A0AAN8FZQ3"/>
<dbReference type="HAMAP" id="MF_00235">
    <property type="entry name" value="Adenylate_kinase_Adk"/>
    <property type="match status" value="1"/>
</dbReference>
<dbReference type="PANTHER" id="PTHR23359">
    <property type="entry name" value="NUCLEOTIDE KINASE"/>
    <property type="match status" value="1"/>
</dbReference>
<keyword evidence="2" id="KW-0547">Nucleotide-binding</keyword>
<proteinExistence type="inferred from homology"/>
<dbReference type="PRINTS" id="PR00094">
    <property type="entry name" value="ADENYLTKNASE"/>
</dbReference>
<evidence type="ECO:0000256" key="1">
    <source>
        <dbReference type="ARBA" id="ARBA00022679"/>
    </source>
</evidence>
<dbReference type="InterPro" id="IPR000850">
    <property type="entry name" value="Adenylat/UMP-CMP_kin"/>
</dbReference>
<evidence type="ECO:0000256" key="4">
    <source>
        <dbReference type="RuleBase" id="RU003330"/>
    </source>
</evidence>
<reference evidence="7 8" key="1">
    <citation type="submission" date="2024-01" db="EMBL/GenBank/DDBJ databases">
        <title>The genome of the rayed Mediterranean limpet Patella caerulea (Linnaeus, 1758).</title>
        <authorList>
            <person name="Anh-Thu Weber A."/>
            <person name="Halstead-Nussloch G."/>
        </authorList>
    </citation>
    <scope>NUCLEOTIDE SEQUENCE [LARGE SCALE GENOMIC DNA]</scope>
    <source>
        <strain evidence="7">AATW-2023a</strain>
        <tissue evidence="7">Whole specimen</tissue>
    </source>
</reference>
<dbReference type="GO" id="GO:0005524">
    <property type="term" value="F:ATP binding"/>
    <property type="evidence" value="ECO:0007669"/>
    <property type="project" value="InterPro"/>
</dbReference>
<dbReference type="InterPro" id="IPR007862">
    <property type="entry name" value="Adenylate_kinase_lid-dom"/>
</dbReference>
<evidence type="ECO:0000256" key="3">
    <source>
        <dbReference type="ARBA" id="ARBA00022777"/>
    </source>
</evidence>
<comment type="caution">
    <text evidence="7">The sequence shown here is derived from an EMBL/GenBank/DDBJ whole genome shotgun (WGS) entry which is preliminary data.</text>
</comment>
<accession>A0AAN8FZQ3</accession>
<keyword evidence="8" id="KW-1185">Reference proteome</keyword>
<dbReference type="InterPro" id="IPR027417">
    <property type="entry name" value="P-loop_NTPase"/>
</dbReference>
<name>A0AAN8FZQ3_PATCE</name>